<accession>A0A023X2L7</accession>
<dbReference type="SUPFAM" id="SSF56281">
    <property type="entry name" value="Metallo-hydrolase/oxidoreductase"/>
    <property type="match status" value="1"/>
</dbReference>
<keyword evidence="1" id="KW-0255">Endonuclease</keyword>
<evidence type="ECO:0000313" key="5">
    <source>
        <dbReference type="Proteomes" id="UP000025229"/>
    </source>
</evidence>
<feature type="domain" description="Metallo-beta-lactamase" evidence="2">
    <location>
        <begin position="18"/>
        <end position="200"/>
    </location>
</feature>
<dbReference type="PANTHER" id="PTHR46018:SF2">
    <property type="entry name" value="ZINC PHOSPHODIESTERASE ELAC PROTEIN 1"/>
    <property type="match status" value="1"/>
</dbReference>
<dbReference type="Proteomes" id="UP000025229">
    <property type="component" value="Chromosome"/>
</dbReference>
<dbReference type="PATRIC" id="fig|42256.3.peg.972"/>
<dbReference type="EMBL" id="JAWXXX010000001">
    <property type="protein sequence ID" value="MDX5893653.1"/>
    <property type="molecule type" value="Genomic_DNA"/>
</dbReference>
<evidence type="ECO:0000259" key="2">
    <source>
        <dbReference type="SMART" id="SM00849"/>
    </source>
</evidence>
<dbReference type="CDD" id="cd16272">
    <property type="entry name" value="RNaseZ_MBL-fold"/>
    <property type="match status" value="1"/>
</dbReference>
<dbReference type="EMBL" id="CP007514">
    <property type="protein sequence ID" value="AHY46245.1"/>
    <property type="molecule type" value="Genomic_DNA"/>
</dbReference>
<dbReference type="AlphaFoldDB" id="A0A023X2L7"/>
<dbReference type="HOGENOM" id="CLU_031317_0_2_11"/>
<dbReference type="KEGG" id="rrd:RradSPS_0962"/>
<reference evidence="3 5" key="1">
    <citation type="submission" date="2014-03" db="EMBL/GenBank/DDBJ databases">
        <title>Complete genome sequence of the Radio-Resistant Rubrobacter radiotolerans RSPS-4.</title>
        <authorList>
            <person name="Egas C.C."/>
            <person name="Barroso C.C."/>
            <person name="Froufe H.J.C."/>
            <person name="Pacheco J.J."/>
            <person name="Albuquerque L.L."/>
            <person name="da Costa M.M.S."/>
        </authorList>
    </citation>
    <scope>NUCLEOTIDE SEQUENCE [LARGE SCALE GENOMIC DNA]</scope>
    <source>
        <strain evidence="3 5">RSPS-4</strain>
    </source>
</reference>
<dbReference type="Gene3D" id="3.60.15.10">
    <property type="entry name" value="Ribonuclease Z/Hydroxyacylglutathione hydrolase-like"/>
    <property type="match status" value="1"/>
</dbReference>
<dbReference type="SMART" id="SM00849">
    <property type="entry name" value="Lactamase_B"/>
    <property type="match status" value="1"/>
</dbReference>
<protein>
    <submittedName>
        <fullName evidence="4">MBL fold metallo-hydrolase</fullName>
    </submittedName>
    <submittedName>
        <fullName evidence="3">Metal-dependent hydrolases of the beta-lactamase superfamily III</fullName>
    </submittedName>
</protein>
<dbReference type="OrthoDB" id="4137979at2"/>
<dbReference type="GO" id="GO:0042781">
    <property type="term" value="F:3'-tRNA processing endoribonuclease activity"/>
    <property type="evidence" value="ECO:0007669"/>
    <property type="project" value="TreeGrafter"/>
</dbReference>
<dbReference type="RefSeq" id="WP_038681055.1">
    <property type="nucleotide sequence ID" value="NZ_CP007514.1"/>
</dbReference>
<keyword evidence="5" id="KW-1185">Reference proteome</keyword>
<dbReference type="InterPro" id="IPR036866">
    <property type="entry name" value="RibonucZ/Hydroxyglut_hydro"/>
</dbReference>
<proteinExistence type="predicted"/>
<name>A0A023X2L7_RUBRA</name>
<dbReference type="InterPro" id="IPR001279">
    <property type="entry name" value="Metallo-B-lactamas"/>
</dbReference>
<evidence type="ECO:0000313" key="4">
    <source>
        <dbReference type="EMBL" id="MDX5893653.1"/>
    </source>
</evidence>
<dbReference type="Proteomes" id="UP001281130">
    <property type="component" value="Unassembled WGS sequence"/>
</dbReference>
<dbReference type="eggNOG" id="COG1234">
    <property type="taxonomic scope" value="Bacteria"/>
</dbReference>
<dbReference type="PANTHER" id="PTHR46018">
    <property type="entry name" value="ZINC PHOSPHODIESTERASE ELAC PROTEIN 1"/>
    <property type="match status" value="1"/>
</dbReference>
<organism evidence="3 5">
    <name type="scientific">Rubrobacter radiotolerans</name>
    <name type="common">Arthrobacter radiotolerans</name>
    <dbReference type="NCBI Taxonomy" id="42256"/>
    <lineage>
        <taxon>Bacteria</taxon>
        <taxon>Bacillati</taxon>
        <taxon>Actinomycetota</taxon>
        <taxon>Rubrobacteria</taxon>
        <taxon>Rubrobacterales</taxon>
        <taxon>Rubrobacteraceae</taxon>
        <taxon>Rubrobacter</taxon>
    </lineage>
</organism>
<evidence type="ECO:0000313" key="3">
    <source>
        <dbReference type="EMBL" id="AHY46245.1"/>
    </source>
</evidence>
<dbReference type="Pfam" id="PF12706">
    <property type="entry name" value="Lactamase_B_2"/>
    <property type="match status" value="1"/>
</dbReference>
<evidence type="ECO:0000256" key="1">
    <source>
        <dbReference type="ARBA" id="ARBA00022759"/>
    </source>
</evidence>
<keyword evidence="3" id="KW-0378">Hydrolase</keyword>
<gene>
    <name evidence="3" type="ORF">RradSPS_0962</name>
    <name evidence="4" type="ORF">SIL72_06375</name>
</gene>
<sequence>MRVTVVGSGTASLRLRRRHSCVVVETGAEVLVFDLGFRAVRGLRRAGVHPVEVDRVFLTHFHGDHTADLIPFLLHRRFGRRSGDKTPVRGSLTVTGPEPFPGFWRSSVRSLNGEAPEVLALPSAAEKGAEVPLKLPGASLSWAPAKHRPESIAYRLESGGRTLVITGDTEYAESVVALSRGAHAALVDCSFPDERPVPGHLTPHGVARLASEAGVERVVLTHIGPQAERLDLAREVARGYSGEVLVAEDGLRFEV</sequence>
<reference evidence="4" key="2">
    <citation type="submission" date="2023-11" db="EMBL/GenBank/DDBJ databases">
        <title>MicrobeMod: A computational toolkit for identifying prokaryotic methylation and restriction-modification with nanopore sequencing.</title>
        <authorList>
            <person name="Crits-Christoph A."/>
            <person name="Kang S.C."/>
            <person name="Lee H."/>
            <person name="Ostrov N."/>
        </authorList>
    </citation>
    <scope>NUCLEOTIDE SEQUENCE</scope>
    <source>
        <strain evidence="4">ATCC 51242</strain>
    </source>
</reference>
<keyword evidence="1" id="KW-0540">Nuclease</keyword>